<keyword evidence="5" id="KW-1185">Reference proteome</keyword>
<dbReference type="Pfam" id="PF03959">
    <property type="entry name" value="FSH1"/>
    <property type="match status" value="2"/>
</dbReference>
<evidence type="ECO:0000256" key="1">
    <source>
        <dbReference type="ARBA" id="ARBA00022801"/>
    </source>
</evidence>
<dbReference type="SUPFAM" id="SSF53474">
    <property type="entry name" value="alpha/beta-Hydrolases"/>
    <property type="match status" value="1"/>
</dbReference>
<dbReference type="InParanoid" id="D8LNF9"/>
<feature type="compositionally biased region" description="Low complexity" evidence="2">
    <location>
        <begin position="177"/>
        <end position="192"/>
    </location>
</feature>
<feature type="compositionally biased region" description="Polar residues" evidence="2">
    <location>
        <begin position="314"/>
        <end position="323"/>
    </location>
</feature>
<dbReference type="PANTHER" id="PTHR48070:SF6">
    <property type="entry name" value="ESTERASE OVCA2"/>
    <property type="match status" value="1"/>
</dbReference>
<dbReference type="STRING" id="2880.D8LNF9"/>
<dbReference type="EMBL" id="FN648641">
    <property type="protein sequence ID" value="CBN77316.1"/>
    <property type="molecule type" value="Genomic_DNA"/>
</dbReference>
<dbReference type="PANTHER" id="PTHR48070">
    <property type="entry name" value="ESTERASE OVCA2"/>
    <property type="match status" value="1"/>
</dbReference>
<dbReference type="EMBL" id="FN649747">
    <property type="protein sequence ID" value="CBN77316.1"/>
    <property type="molecule type" value="Genomic_DNA"/>
</dbReference>
<reference evidence="4 5" key="1">
    <citation type="journal article" date="2010" name="Nature">
        <title>The Ectocarpus genome and the independent evolution of multicellularity in brown algae.</title>
        <authorList>
            <person name="Cock J.M."/>
            <person name="Sterck L."/>
            <person name="Rouze P."/>
            <person name="Scornet D."/>
            <person name="Allen A.E."/>
            <person name="Amoutzias G."/>
            <person name="Anthouard V."/>
            <person name="Artiguenave F."/>
            <person name="Aury J.M."/>
            <person name="Badger J.H."/>
            <person name="Beszteri B."/>
            <person name="Billiau K."/>
            <person name="Bonnet E."/>
            <person name="Bothwell J.H."/>
            <person name="Bowler C."/>
            <person name="Boyen C."/>
            <person name="Brownlee C."/>
            <person name="Carrano C.J."/>
            <person name="Charrier B."/>
            <person name="Cho G.Y."/>
            <person name="Coelho S.M."/>
            <person name="Collen J."/>
            <person name="Corre E."/>
            <person name="Da Silva C."/>
            <person name="Delage L."/>
            <person name="Delaroque N."/>
            <person name="Dittami S.M."/>
            <person name="Doulbeau S."/>
            <person name="Elias M."/>
            <person name="Farnham G."/>
            <person name="Gachon C.M."/>
            <person name="Gschloessl B."/>
            <person name="Heesch S."/>
            <person name="Jabbari K."/>
            <person name="Jubin C."/>
            <person name="Kawai H."/>
            <person name="Kimura K."/>
            <person name="Kloareg B."/>
            <person name="Kupper F.C."/>
            <person name="Lang D."/>
            <person name="Le Bail A."/>
            <person name="Leblanc C."/>
            <person name="Lerouge P."/>
            <person name="Lohr M."/>
            <person name="Lopez P.J."/>
            <person name="Martens C."/>
            <person name="Maumus F."/>
            <person name="Michel G."/>
            <person name="Miranda-Saavedra D."/>
            <person name="Morales J."/>
            <person name="Moreau H."/>
            <person name="Motomura T."/>
            <person name="Nagasato C."/>
            <person name="Napoli C.A."/>
            <person name="Nelson D.R."/>
            <person name="Nyvall-Collen P."/>
            <person name="Peters A.F."/>
            <person name="Pommier C."/>
            <person name="Potin P."/>
            <person name="Poulain J."/>
            <person name="Quesneville H."/>
            <person name="Read B."/>
            <person name="Rensing S.A."/>
            <person name="Ritter A."/>
            <person name="Rousvoal S."/>
            <person name="Samanta M."/>
            <person name="Samson G."/>
            <person name="Schroeder D.C."/>
            <person name="Segurens B."/>
            <person name="Strittmatter M."/>
            <person name="Tonon T."/>
            <person name="Tregear J.W."/>
            <person name="Valentin K."/>
            <person name="von Dassow P."/>
            <person name="Yamagishi T."/>
            <person name="Van de Peer Y."/>
            <person name="Wincker P."/>
        </authorList>
    </citation>
    <scope>NUCLEOTIDE SEQUENCE [LARGE SCALE GENOMIC DNA]</scope>
    <source>
        <strain evidence="5">Ec32 / CCAP1310/4</strain>
    </source>
</reference>
<dbReference type="InterPro" id="IPR029058">
    <property type="entry name" value="AB_hydrolase_fold"/>
</dbReference>
<feature type="compositionally biased region" description="Gly residues" evidence="2">
    <location>
        <begin position="128"/>
        <end position="146"/>
    </location>
</feature>
<dbReference type="InterPro" id="IPR005645">
    <property type="entry name" value="FSH-like_dom"/>
</dbReference>
<dbReference type="GO" id="GO:0016787">
    <property type="term" value="F:hydrolase activity"/>
    <property type="evidence" value="ECO:0007669"/>
    <property type="project" value="UniProtKB-KW"/>
</dbReference>
<organism evidence="4 5">
    <name type="scientific">Ectocarpus siliculosus</name>
    <name type="common">Brown alga</name>
    <name type="synonym">Conferva siliculosa</name>
    <dbReference type="NCBI Taxonomy" id="2880"/>
    <lineage>
        <taxon>Eukaryota</taxon>
        <taxon>Sar</taxon>
        <taxon>Stramenopiles</taxon>
        <taxon>Ochrophyta</taxon>
        <taxon>PX clade</taxon>
        <taxon>Phaeophyceae</taxon>
        <taxon>Ectocarpales</taxon>
        <taxon>Ectocarpaceae</taxon>
        <taxon>Ectocarpus</taxon>
    </lineage>
</organism>
<dbReference type="InterPro" id="IPR025633">
    <property type="entry name" value="DUF4291"/>
</dbReference>
<feature type="domain" description="Serine hydrolase" evidence="3">
    <location>
        <begin position="560"/>
        <end position="738"/>
    </location>
</feature>
<dbReference type="GO" id="GO:0005737">
    <property type="term" value="C:cytoplasm"/>
    <property type="evidence" value="ECO:0007669"/>
    <property type="project" value="TreeGrafter"/>
</dbReference>
<dbReference type="Proteomes" id="UP000002630">
    <property type="component" value="Linkage Group LG22"/>
</dbReference>
<evidence type="ECO:0000259" key="3">
    <source>
        <dbReference type="Pfam" id="PF03959"/>
    </source>
</evidence>
<feature type="compositionally biased region" description="Gly residues" evidence="2">
    <location>
        <begin position="287"/>
        <end position="305"/>
    </location>
</feature>
<dbReference type="eggNOG" id="KOG2551">
    <property type="taxonomic scope" value="Eukaryota"/>
</dbReference>
<gene>
    <name evidence="4" type="ORF">Esi_0044_0118</name>
</gene>
<feature type="domain" description="Serine hydrolase" evidence="3">
    <location>
        <begin position="423"/>
        <end position="473"/>
    </location>
</feature>
<accession>D8LNF9</accession>
<evidence type="ECO:0000256" key="2">
    <source>
        <dbReference type="SAM" id="MobiDB-lite"/>
    </source>
</evidence>
<sequence>MPSATAAKPKLKLQMELFSEAKAHWAAPYRQVFCQHDKDTVVLFRACCEHLGPHATATQCFRGSPCYEKDRTRMMWFDSSFLVSMRKSEWGTKKGREVVLAIWVKRSFIEDCFGMAVCSNTFGPSCGGGGGGNGSSGGRKGSGGIGRRSSFAVTPFPTSDSGGDDGRSPPTSGFPTPVNSVAGSPPASPVSGQQHQRREQEATASESEGGRASGGDGARDDARRAAAAAATSTALLSKGQASLAQGNENDEDDDNIPRGRAVTGDPSTRYYFGGSAGDPLGERRSEGGSGGGGFDEGAGLEGGGRAPERRARSQSLASPSYSGRMTDGVRLHWEPERLPSGEKHRTRRVVQLGLKGKWLERLGSGDAVVRVERLDDLLIEQRTALTSSEPHLLRVPVARPLDMGHLQDTQLAALHLVSERARPKLRILCLHGYLQNSQIFSQRTRQLCKKLKNTAELVYVDAPHLLSPEELPPPLPPNPSSPLQAAASKFTAAAAAAAAKVVNTGEGGALGVGKEQLTPASSPTFSPPASPACGSKTESDSGGGGGSEGNAGTPGQQQQHLDRVGARTWWRCDPEERKRAKAVPGMAGRCEWKGLEDSLAFLRQVWDERGPFDGLLGFSQGAAMASIFNHCAFSGRESCSNGGGSGHGDLAAYETPLLPPPRFGVFISGCYQPHPTQILSYPLTQDQPQETLPSMHVWAIEDRFVPASQSQRLAGMYLRSAVFMHRGRHCVPQNKDIVPNFVRFLEERR</sequence>
<protein>
    <recommendedName>
        <fullName evidence="3">Serine hydrolase domain-containing protein</fullName>
    </recommendedName>
</protein>
<feature type="region of interest" description="Disordered" evidence="2">
    <location>
        <begin position="512"/>
        <end position="564"/>
    </location>
</feature>
<proteinExistence type="predicted"/>
<evidence type="ECO:0000313" key="5">
    <source>
        <dbReference type="Proteomes" id="UP000002630"/>
    </source>
</evidence>
<dbReference type="OrthoDB" id="414698at2759"/>
<feature type="compositionally biased region" description="Low complexity" evidence="2">
    <location>
        <begin position="225"/>
        <end position="234"/>
    </location>
</feature>
<dbReference type="AlphaFoldDB" id="D8LNF9"/>
<dbReference type="GO" id="GO:0005634">
    <property type="term" value="C:nucleus"/>
    <property type="evidence" value="ECO:0007669"/>
    <property type="project" value="TreeGrafter"/>
</dbReference>
<dbReference type="Pfam" id="PF14124">
    <property type="entry name" value="DUF4291"/>
    <property type="match status" value="1"/>
</dbReference>
<evidence type="ECO:0000313" key="4">
    <source>
        <dbReference type="EMBL" id="CBN77316.1"/>
    </source>
</evidence>
<feature type="region of interest" description="Disordered" evidence="2">
    <location>
        <begin position="128"/>
        <end position="328"/>
    </location>
</feature>
<keyword evidence="1" id="KW-0378">Hydrolase</keyword>
<name>D8LNF9_ECTSI</name>
<dbReference type="Gene3D" id="3.40.50.1820">
    <property type="entry name" value="alpha/beta hydrolase"/>
    <property type="match status" value="1"/>
</dbReference>
<dbReference type="InterPro" id="IPR050593">
    <property type="entry name" value="LovG"/>
</dbReference>